<evidence type="ECO:0000256" key="2">
    <source>
        <dbReference type="ARBA" id="ARBA00022475"/>
    </source>
</evidence>
<dbReference type="GO" id="GO:0046872">
    <property type="term" value="F:metal ion binding"/>
    <property type="evidence" value="ECO:0007669"/>
    <property type="project" value="UniProtKB-KW"/>
</dbReference>
<evidence type="ECO:0000256" key="4">
    <source>
        <dbReference type="ARBA" id="ARBA00022989"/>
    </source>
</evidence>
<sequence length="138" mass="13726">MRVPAAVAWVALGGAIGTSARVAVTEAIAPTLAATLTINVLGAFLLGALLTALEGGEDGGGRNHDEGRRRQRARLLLGTGVCGGFTTYSLIALQAATLTRAGDGPAALAYCVVTLVLGAVATTLGMVLAAVARRGTPS</sequence>
<keyword evidence="10" id="KW-0915">Sodium</keyword>
<feature type="transmembrane region" description="Helical" evidence="10">
    <location>
        <begin position="107"/>
        <end position="132"/>
    </location>
</feature>
<gene>
    <name evidence="10" type="primary">fluC</name>
    <name evidence="10" type="synonym">crcB</name>
    <name evidence="12" type="ORF">AB6N35_07345</name>
    <name evidence="11" type="ORF">M3D93_01860</name>
</gene>
<evidence type="ECO:0000256" key="7">
    <source>
        <dbReference type="ARBA" id="ARBA00035120"/>
    </source>
</evidence>
<dbReference type="HAMAP" id="MF_00454">
    <property type="entry name" value="FluC"/>
    <property type="match status" value="1"/>
</dbReference>
<dbReference type="Pfam" id="PF02537">
    <property type="entry name" value="CRCB"/>
    <property type="match status" value="1"/>
</dbReference>
<evidence type="ECO:0000256" key="5">
    <source>
        <dbReference type="ARBA" id="ARBA00023136"/>
    </source>
</evidence>
<feature type="binding site" evidence="10">
    <location>
        <position position="83"/>
    </location>
    <ligand>
        <name>Na(+)</name>
        <dbReference type="ChEBI" id="CHEBI:29101"/>
        <note>structural</note>
    </ligand>
</feature>
<reference evidence="11" key="1">
    <citation type="submission" date="2022-04" db="EMBL/GenBank/DDBJ databases">
        <title>Human microbiome associated bacterial genomes.</title>
        <authorList>
            <person name="Sandstrom S."/>
            <person name="Salamzade R."/>
            <person name="Kalan L.R."/>
        </authorList>
    </citation>
    <scope>NUCLEOTIDE SEQUENCE</scope>
    <source>
        <strain evidence="11">P3-SID1762</strain>
    </source>
</reference>
<reference evidence="12" key="3">
    <citation type="submission" date="2024-07" db="EMBL/GenBank/DDBJ databases">
        <authorList>
            <person name="Wildschutte H."/>
        </authorList>
    </citation>
    <scope>NUCLEOTIDE SEQUENCE</scope>
    <source>
        <strain evidence="12">N60</strain>
    </source>
</reference>
<evidence type="ECO:0000256" key="10">
    <source>
        <dbReference type="HAMAP-Rule" id="MF_00454"/>
    </source>
</evidence>
<dbReference type="RefSeq" id="WP_061917529.1">
    <property type="nucleotide sequence ID" value="NZ_CP143053.1"/>
</dbReference>
<evidence type="ECO:0000256" key="6">
    <source>
        <dbReference type="ARBA" id="ARBA00023303"/>
    </source>
</evidence>
<protein>
    <recommendedName>
        <fullName evidence="10">Fluoride-specific ion channel FluC</fullName>
    </recommendedName>
</protein>
<keyword evidence="10" id="KW-0406">Ion transport</keyword>
<keyword evidence="5 10" id="KW-0472">Membrane</keyword>
<dbReference type="EMBL" id="JALXTC010000005">
    <property type="protein sequence ID" value="MCT2116509.1"/>
    <property type="molecule type" value="Genomic_DNA"/>
</dbReference>
<evidence type="ECO:0000256" key="9">
    <source>
        <dbReference type="ARBA" id="ARBA00049940"/>
    </source>
</evidence>
<comment type="subcellular location">
    <subcellularLocation>
        <location evidence="1 10">Cell membrane</location>
        <topology evidence="1 10">Multi-pass membrane protein</topology>
    </subcellularLocation>
</comment>
<evidence type="ECO:0000313" key="14">
    <source>
        <dbReference type="Proteomes" id="UP001560293"/>
    </source>
</evidence>
<keyword evidence="4 10" id="KW-1133">Transmembrane helix</keyword>
<dbReference type="EMBL" id="JBFTEZ010000002">
    <property type="protein sequence ID" value="MEX6464167.1"/>
    <property type="molecule type" value="Genomic_DNA"/>
</dbReference>
<feature type="transmembrane region" description="Helical" evidence="10">
    <location>
        <begin position="74"/>
        <end position="95"/>
    </location>
</feature>
<dbReference type="Proteomes" id="UP001560293">
    <property type="component" value="Unassembled WGS sequence"/>
</dbReference>
<comment type="similarity">
    <text evidence="7 10">Belongs to the fluoride channel Fluc/FEX (TC 1.A.43) family.</text>
</comment>
<dbReference type="GO" id="GO:0062054">
    <property type="term" value="F:fluoride channel activity"/>
    <property type="evidence" value="ECO:0007669"/>
    <property type="project" value="UniProtKB-UniRule"/>
</dbReference>
<dbReference type="GO" id="GO:0140114">
    <property type="term" value="P:cellular detoxification of fluoride"/>
    <property type="evidence" value="ECO:0007669"/>
    <property type="project" value="UniProtKB-UniRule"/>
</dbReference>
<name>A0AAW5Q672_9ACTN</name>
<evidence type="ECO:0000313" key="11">
    <source>
        <dbReference type="EMBL" id="MCT2116509.1"/>
    </source>
</evidence>
<comment type="activity regulation">
    <text evidence="10">Na(+) is not transported, but it plays an essential structural role and its presence is essential for fluoride channel function.</text>
</comment>
<comment type="caution">
    <text evidence="11">The sequence shown here is derived from an EMBL/GenBank/DDBJ whole genome shotgun (WGS) entry which is preliminary data.</text>
</comment>
<reference evidence="14" key="2">
    <citation type="submission" date="2024-07" db="EMBL/GenBank/DDBJ databases">
        <title>Pseudomonas strain that inhibits Aeromonas fish pathogens.</title>
        <authorList>
            <person name="Wildschutte H."/>
        </authorList>
    </citation>
    <scope>NUCLEOTIDE SEQUENCE [LARGE SCALE GENOMIC DNA]</scope>
    <source>
        <strain evidence="14">n60</strain>
    </source>
</reference>
<keyword evidence="2 10" id="KW-1003">Cell membrane</keyword>
<dbReference type="InterPro" id="IPR003691">
    <property type="entry name" value="FluC"/>
</dbReference>
<feature type="transmembrane region" description="Helical" evidence="10">
    <location>
        <begin position="31"/>
        <end position="53"/>
    </location>
</feature>
<evidence type="ECO:0000313" key="12">
    <source>
        <dbReference type="EMBL" id="MEX6464167.1"/>
    </source>
</evidence>
<comment type="catalytic activity">
    <reaction evidence="8">
        <text>fluoride(in) = fluoride(out)</text>
        <dbReference type="Rhea" id="RHEA:76159"/>
        <dbReference type="ChEBI" id="CHEBI:17051"/>
    </reaction>
    <physiologicalReaction direction="left-to-right" evidence="8">
        <dbReference type="Rhea" id="RHEA:76160"/>
    </physiologicalReaction>
</comment>
<keyword evidence="10" id="KW-0479">Metal-binding</keyword>
<dbReference type="Proteomes" id="UP001206890">
    <property type="component" value="Unassembled WGS sequence"/>
</dbReference>
<comment type="function">
    <text evidence="9 10">Fluoride-specific ion channel. Important for reducing fluoride concentration in the cell, thus reducing its toxicity.</text>
</comment>
<keyword evidence="6 10" id="KW-0407">Ion channel</keyword>
<organism evidence="11 13">
    <name type="scientific">Dietzia cinnamea</name>
    <dbReference type="NCBI Taxonomy" id="321318"/>
    <lineage>
        <taxon>Bacteria</taxon>
        <taxon>Bacillati</taxon>
        <taxon>Actinomycetota</taxon>
        <taxon>Actinomycetes</taxon>
        <taxon>Mycobacteriales</taxon>
        <taxon>Dietziaceae</taxon>
        <taxon>Dietzia</taxon>
    </lineage>
</organism>
<dbReference type="GO" id="GO:0005886">
    <property type="term" value="C:plasma membrane"/>
    <property type="evidence" value="ECO:0007669"/>
    <property type="project" value="UniProtKB-SubCell"/>
</dbReference>
<evidence type="ECO:0000256" key="3">
    <source>
        <dbReference type="ARBA" id="ARBA00022692"/>
    </source>
</evidence>
<proteinExistence type="inferred from homology"/>
<keyword evidence="3 10" id="KW-0812">Transmembrane</keyword>
<dbReference type="GeneID" id="89529179"/>
<evidence type="ECO:0000256" key="1">
    <source>
        <dbReference type="ARBA" id="ARBA00004651"/>
    </source>
</evidence>
<feature type="binding site" evidence="10">
    <location>
        <position position="86"/>
    </location>
    <ligand>
        <name>Na(+)</name>
        <dbReference type="ChEBI" id="CHEBI:29101"/>
        <note>structural</note>
    </ligand>
</feature>
<evidence type="ECO:0000256" key="8">
    <source>
        <dbReference type="ARBA" id="ARBA00035585"/>
    </source>
</evidence>
<dbReference type="AlphaFoldDB" id="A0AAW5Q672"/>
<keyword evidence="10" id="KW-0813">Transport</keyword>
<accession>A0AAW5Q672</accession>
<evidence type="ECO:0000313" key="13">
    <source>
        <dbReference type="Proteomes" id="UP001206890"/>
    </source>
</evidence>
<keyword evidence="14" id="KW-1185">Reference proteome</keyword>